<feature type="site" description="Interaction with substrate tRNA" evidence="10">
    <location>
        <position position="126"/>
    </location>
</feature>
<evidence type="ECO:0000256" key="11">
    <source>
        <dbReference type="RuleBase" id="RU003783"/>
    </source>
</evidence>
<evidence type="ECO:0000256" key="4">
    <source>
        <dbReference type="ARBA" id="ARBA00022679"/>
    </source>
</evidence>
<dbReference type="PANTHER" id="PTHR11088">
    <property type="entry name" value="TRNA DIMETHYLALLYLTRANSFERASE"/>
    <property type="match status" value="1"/>
</dbReference>
<feature type="site" description="Interaction with substrate tRNA" evidence="10">
    <location>
        <position position="104"/>
    </location>
</feature>
<evidence type="ECO:0000256" key="8">
    <source>
        <dbReference type="ARBA" id="ARBA00022842"/>
    </source>
</evidence>
<evidence type="ECO:0000313" key="14">
    <source>
        <dbReference type="EMBL" id="MFL0162629.1"/>
    </source>
</evidence>
<comment type="cofactor">
    <cofactor evidence="1 10">
        <name>Mg(2+)</name>
        <dbReference type="ChEBI" id="CHEBI:18420"/>
    </cofactor>
</comment>
<evidence type="ECO:0000256" key="3">
    <source>
        <dbReference type="ARBA" id="ARBA00005842"/>
    </source>
</evidence>
<evidence type="ECO:0000256" key="1">
    <source>
        <dbReference type="ARBA" id="ARBA00001946"/>
    </source>
</evidence>
<dbReference type="NCBIfam" id="TIGR00174">
    <property type="entry name" value="miaA"/>
    <property type="match status" value="1"/>
</dbReference>
<dbReference type="Gene3D" id="1.10.20.140">
    <property type="match status" value="1"/>
</dbReference>
<protein>
    <recommendedName>
        <fullName evidence="10">tRNA dimethylallyltransferase</fullName>
        <ecNumber evidence="10">2.5.1.75</ecNumber>
    </recommendedName>
    <alternativeName>
        <fullName evidence="10">Dimethylallyl diphosphate:tRNA dimethylallyltransferase</fullName>
        <shortName evidence="10">DMAPP:tRNA dimethylallyltransferase</shortName>
        <shortName evidence="10">DMATase</shortName>
    </alternativeName>
    <alternativeName>
        <fullName evidence="10">Isopentenyl-diphosphate:tRNA isopentenyltransferase</fullName>
        <shortName evidence="10">IPP transferase</shortName>
        <shortName evidence="10">IPPT</shortName>
        <shortName evidence="10">IPTase</shortName>
    </alternativeName>
</protein>
<evidence type="ECO:0000313" key="15">
    <source>
        <dbReference type="Proteomes" id="UP001623558"/>
    </source>
</evidence>
<keyword evidence="7 10" id="KW-0067">ATP-binding</keyword>
<dbReference type="RefSeq" id="WP_406751472.1">
    <property type="nucleotide sequence ID" value="NZ_JBEWZH010000006.1"/>
</dbReference>
<keyword evidence="15" id="KW-1185">Reference proteome</keyword>
<comment type="function">
    <text evidence="2 10 12">Catalyzes the transfer of a dimethylallyl group onto the adenine at position 37 in tRNAs that read codons beginning with uridine, leading to the formation of N6-(dimethylallyl)adenosine (i(6)A).</text>
</comment>
<dbReference type="Pfam" id="PF01715">
    <property type="entry name" value="IPPT"/>
    <property type="match status" value="1"/>
</dbReference>
<evidence type="ECO:0000256" key="2">
    <source>
        <dbReference type="ARBA" id="ARBA00003213"/>
    </source>
</evidence>
<comment type="caution">
    <text evidence="10">Lacks conserved residue(s) required for the propagation of feature annotation.</text>
</comment>
<dbReference type="Proteomes" id="UP001623558">
    <property type="component" value="Unassembled WGS sequence"/>
</dbReference>
<dbReference type="InterPro" id="IPR027417">
    <property type="entry name" value="P-loop_NTPase"/>
</dbReference>
<feature type="binding site" evidence="10">
    <location>
        <begin position="15"/>
        <end position="20"/>
    </location>
    <ligand>
        <name>substrate</name>
    </ligand>
</feature>
<gene>
    <name evidence="10 14" type="primary">miaA</name>
    <name evidence="14" type="ORF">U0R11_09530</name>
</gene>
<feature type="region of interest" description="Interaction with substrate tRNA" evidence="10">
    <location>
        <begin position="38"/>
        <end position="41"/>
    </location>
</feature>
<reference evidence="14 15" key="1">
    <citation type="submission" date="2024-07" db="EMBL/GenBank/DDBJ databases">
        <authorList>
            <person name="Pitt A."/>
            <person name="Hahn M.W."/>
        </authorList>
    </citation>
    <scope>NUCLEOTIDE SEQUENCE [LARGE SCALE GENOMIC DNA]</scope>
    <source>
        <strain evidence="14 15">1-SAACH-A3</strain>
    </source>
</reference>
<dbReference type="HAMAP" id="MF_00185">
    <property type="entry name" value="IPP_trans"/>
    <property type="match status" value="1"/>
</dbReference>
<dbReference type="InterPro" id="IPR039657">
    <property type="entry name" value="Dimethylallyltransferase"/>
</dbReference>
<dbReference type="SUPFAM" id="SSF52540">
    <property type="entry name" value="P-loop containing nucleoside triphosphate hydrolases"/>
    <property type="match status" value="1"/>
</dbReference>
<dbReference type="PANTHER" id="PTHR11088:SF60">
    <property type="entry name" value="TRNA DIMETHYLALLYLTRANSFERASE"/>
    <property type="match status" value="1"/>
</dbReference>
<feature type="binding site" evidence="10">
    <location>
        <begin position="13"/>
        <end position="20"/>
    </location>
    <ligand>
        <name>ATP</name>
        <dbReference type="ChEBI" id="CHEBI:30616"/>
    </ligand>
</feature>
<accession>A0ABW8RV49</accession>
<name>A0ABW8RV49_9BACT</name>
<organism evidence="14 15">
    <name type="scientific">Aquirufa salirivi</name>
    <dbReference type="NCBI Taxonomy" id="3104729"/>
    <lineage>
        <taxon>Bacteria</taxon>
        <taxon>Pseudomonadati</taxon>
        <taxon>Bacteroidota</taxon>
        <taxon>Cytophagia</taxon>
        <taxon>Cytophagales</taxon>
        <taxon>Flectobacillaceae</taxon>
        <taxon>Aquirufa</taxon>
    </lineage>
</organism>
<keyword evidence="8 10" id="KW-0460">Magnesium</keyword>
<evidence type="ECO:0000256" key="6">
    <source>
        <dbReference type="ARBA" id="ARBA00022741"/>
    </source>
</evidence>
<evidence type="ECO:0000256" key="10">
    <source>
        <dbReference type="HAMAP-Rule" id="MF_00185"/>
    </source>
</evidence>
<comment type="catalytic activity">
    <reaction evidence="9 10 11">
        <text>adenosine(37) in tRNA + dimethylallyl diphosphate = N(6)-dimethylallyladenosine(37) in tRNA + diphosphate</text>
        <dbReference type="Rhea" id="RHEA:26482"/>
        <dbReference type="Rhea" id="RHEA-COMP:10162"/>
        <dbReference type="Rhea" id="RHEA-COMP:10375"/>
        <dbReference type="ChEBI" id="CHEBI:33019"/>
        <dbReference type="ChEBI" id="CHEBI:57623"/>
        <dbReference type="ChEBI" id="CHEBI:74411"/>
        <dbReference type="ChEBI" id="CHEBI:74415"/>
        <dbReference type="EC" id="2.5.1.75"/>
    </reaction>
</comment>
<evidence type="ECO:0000256" key="9">
    <source>
        <dbReference type="ARBA" id="ARBA00049563"/>
    </source>
</evidence>
<sequence length="305" mass="35199">MKEKLPTLLVIAGPTAVGKTALCVELAQKLHTEIISADSRQFYRELSIGTAKPTLEEQGGIKHHFIDSHSIQEYFSPGDFEREVLILLEKLFQKHEVVILTGGSGLYIKALLEGLDEMPDVDLALREQLMQQLSSEGIGPLWEQLQRLDPAYAAQVDQQNPQRIVRALEVCLSTGKPYSDFRKKQSADRPFQAIKICLDRPRDELYARIDQRMDQMLAQGLVQEAIQYQDFQHLYALKTLGYKEVYGYLRGEYDEAEMIRLLKRNSRHYAKKQLTWFRHQGEFRFMHPEEARGELIGNVVWNFST</sequence>
<evidence type="ECO:0000256" key="5">
    <source>
        <dbReference type="ARBA" id="ARBA00022694"/>
    </source>
</evidence>
<dbReference type="EC" id="2.5.1.75" evidence="10"/>
<dbReference type="InterPro" id="IPR018022">
    <property type="entry name" value="IPT"/>
</dbReference>
<keyword evidence="4 10" id="KW-0808">Transferase</keyword>
<comment type="similarity">
    <text evidence="3 10 13">Belongs to the IPP transferase family.</text>
</comment>
<feature type="region of interest" description="Interaction with substrate tRNA" evidence="10">
    <location>
        <begin position="162"/>
        <end position="166"/>
    </location>
</feature>
<comment type="caution">
    <text evidence="14">The sequence shown here is derived from an EMBL/GenBank/DDBJ whole genome shotgun (WGS) entry which is preliminary data.</text>
</comment>
<dbReference type="EMBL" id="JBEWZH010000006">
    <property type="protein sequence ID" value="MFL0162629.1"/>
    <property type="molecule type" value="Genomic_DNA"/>
</dbReference>
<evidence type="ECO:0000256" key="12">
    <source>
        <dbReference type="RuleBase" id="RU003784"/>
    </source>
</evidence>
<keyword evidence="6 10" id="KW-0547">Nucleotide-binding</keyword>
<dbReference type="Gene3D" id="3.40.50.300">
    <property type="entry name" value="P-loop containing nucleotide triphosphate hydrolases"/>
    <property type="match status" value="1"/>
</dbReference>
<comment type="subunit">
    <text evidence="10">Monomer.</text>
</comment>
<dbReference type="GO" id="GO:0052381">
    <property type="term" value="F:tRNA dimethylallyltransferase activity"/>
    <property type="evidence" value="ECO:0007669"/>
    <property type="project" value="UniProtKB-EC"/>
</dbReference>
<evidence type="ECO:0000256" key="13">
    <source>
        <dbReference type="RuleBase" id="RU003785"/>
    </source>
</evidence>
<evidence type="ECO:0000256" key="7">
    <source>
        <dbReference type="ARBA" id="ARBA00022840"/>
    </source>
</evidence>
<proteinExistence type="inferred from homology"/>
<keyword evidence="5 10" id="KW-0819">tRNA processing</keyword>